<dbReference type="AlphaFoldDB" id="A0A1I0I3R7"/>
<gene>
    <name evidence="2" type="ORF">SAMN04487998_3082</name>
</gene>
<proteinExistence type="predicted"/>
<organism evidence="2 3">
    <name type="scientific">Hymenobacter actinosclerus</name>
    <dbReference type="NCBI Taxonomy" id="82805"/>
    <lineage>
        <taxon>Bacteria</taxon>
        <taxon>Pseudomonadati</taxon>
        <taxon>Bacteroidota</taxon>
        <taxon>Cytophagia</taxon>
        <taxon>Cytophagales</taxon>
        <taxon>Hymenobacteraceae</taxon>
        <taxon>Hymenobacter</taxon>
    </lineage>
</organism>
<sequence>MRPDFYTHSLLNYISVRTTLTPLLFLSLSGLLAALPGRADTLTLAPAYYNVDAQKHLILVNKKPVDLQIESGEQNSHLTLDQTYTFTKPLQTPTTRTGYEAAYDGTRYAVYFTDLPILSVSTRDSIQDTPSIAAKLTLVDGSGQTLTADLGIEYRGGFSQTYPKKSYELSFWQDSTGDKSRDVRLLGMRSDNKYNLQALYNEPLRVRNKSSHELWQEIHQPTYLAQEPEAKSGIALQYVEVFVNGAYRGIYALTERVDRKQLKLKKYSNGITGELYKGDDWGPAVTFSGLPDFDNGSETWGGFEYKHPDEKIDWTNLHGFVGFVRNSPEREFLATYQQKFNLRNAVDYYLFMNLLRADDNRGKNLYIARYKQGEPYFYVPWDLDGVFGNGWDGSNVNVTNDLLSNGFYDRLWQDRTANGFRATLRTRWAELRQTIITEEHILDKFRANQDLLQRNAVYEREQLAWTGFAPAEMNTQLDYTANWLANRLRFLDATFGAPFDIITATPVAAANRLMLYPNPSSDVITVETGATGPTELTLRDLTGRLVLQTTLRGSKPRLDVRQLPKGLYLATLSASGQLAPRTARVVIN</sequence>
<dbReference type="PANTHER" id="PTHR40050:SF1">
    <property type="entry name" value="INNER SPORE COAT PROTEIN H"/>
    <property type="match status" value="1"/>
</dbReference>
<dbReference type="Pfam" id="PF08757">
    <property type="entry name" value="CotH"/>
    <property type="match status" value="1"/>
</dbReference>
<keyword evidence="3" id="KW-1185">Reference proteome</keyword>
<feature type="domain" description="Secretion system C-terminal sorting" evidence="1">
    <location>
        <begin position="515"/>
        <end position="576"/>
    </location>
</feature>
<evidence type="ECO:0000259" key="1">
    <source>
        <dbReference type="Pfam" id="PF18962"/>
    </source>
</evidence>
<dbReference type="Pfam" id="PF18962">
    <property type="entry name" value="Por_Secre_tail"/>
    <property type="match status" value="1"/>
</dbReference>
<evidence type="ECO:0000313" key="2">
    <source>
        <dbReference type="EMBL" id="SET90335.1"/>
    </source>
</evidence>
<name>A0A1I0I3R7_9BACT</name>
<dbReference type="InterPro" id="IPR026444">
    <property type="entry name" value="Secre_tail"/>
</dbReference>
<accession>A0A1I0I3R7</accession>
<dbReference type="EMBL" id="FOHS01000004">
    <property type="protein sequence ID" value="SET90335.1"/>
    <property type="molecule type" value="Genomic_DNA"/>
</dbReference>
<dbReference type="Proteomes" id="UP000198697">
    <property type="component" value="Unassembled WGS sequence"/>
</dbReference>
<dbReference type="STRING" id="82805.SAMN04487998_3082"/>
<dbReference type="InterPro" id="IPR014867">
    <property type="entry name" value="Spore_coat_CotH_CotH2/3/7"/>
</dbReference>
<reference evidence="3" key="1">
    <citation type="submission" date="2016-10" db="EMBL/GenBank/DDBJ databases">
        <authorList>
            <person name="Varghese N."/>
            <person name="Submissions S."/>
        </authorList>
    </citation>
    <scope>NUCLEOTIDE SEQUENCE [LARGE SCALE GENOMIC DNA]</scope>
    <source>
        <strain evidence="3">DSM 15310</strain>
    </source>
</reference>
<evidence type="ECO:0000313" key="3">
    <source>
        <dbReference type="Proteomes" id="UP000198697"/>
    </source>
</evidence>
<dbReference type="NCBIfam" id="TIGR04183">
    <property type="entry name" value="Por_Secre_tail"/>
    <property type="match status" value="1"/>
</dbReference>
<dbReference type="PANTHER" id="PTHR40050">
    <property type="entry name" value="INNER SPORE COAT PROTEIN H"/>
    <property type="match status" value="1"/>
</dbReference>
<protein>
    <submittedName>
        <fullName evidence="2">Por secretion system C-terminal sorting domain-containing protein</fullName>
    </submittedName>
</protein>